<sequence length="249" mass="29236">MSISRIQIEKIRPSMATPRKNTSRNIQVKTKGKNTPRAETFKNPLLGIEVNLMQKLQEVDEQYHDTSYKKRNVLLDAIEDIANTKTGFRKQLLDVLKVWRPPDTDKNLFKTPALMDLMRTQKQLRNVASDHEKADNKIRHLKQEIQMTELEIDEYQQKISLLREKLKNKSDHFSLARHLNNSLVNLQESFNNIFVMPKSKPSNDEFSNLLSENRQLRKDRERMLYELNICKQITKRMEVAEAASSDDEI</sequence>
<name>A0ABR2KDI9_9EUKA</name>
<dbReference type="EMBL" id="JAPFFF010000005">
    <property type="protein sequence ID" value="KAK8889181.1"/>
    <property type="molecule type" value="Genomic_DNA"/>
</dbReference>
<protein>
    <submittedName>
        <fullName evidence="3">Uncharacterized protein</fullName>
    </submittedName>
</protein>
<feature type="coiled-coil region" evidence="1">
    <location>
        <begin position="117"/>
        <end position="172"/>
    </location>
</feature>
<accession>A0ABR2KDI9</accession>
<evidence type="ECO:0000256" key="2">
    <source>
        <dbReference type="SAM" id="MobiDB-lite"/>
    </source>
</evidence>
<dbReference type="Proteomes" id="UP001470230">
    <property type="component" value="Unassembled WGS sequence"/>
</dbReference>
<comment type="caution">
    <text evidence="3">The sequence shown here is derived from an EMBL/GenBank/DDBJ whole genome shotgun (WGS) entry which is preliminary data.</text>
</comment>
<evidence type="ECO:0000256" key="1">
    <source>
        <dbReference type="SAM" id="Coils"/>
    </source>
</evidence>
<evidence type="ECO:0000313" key="3">
    <source>
        <dbReference type="EMBL" id="KAK8889181.1"/>
    </source>
</evidence>
<organism evidence="3 4">
    <name type="scientific">Tritrichomonas musculus</name>
    <dbReference type="NCBI Taxonomy" id="1915356"/>
    <lineage>
        <taxon>Eukaryota</taxon>
        <taxon>Metamonada</taxon>
        <taxon>Parabasalia</taxon>
        <taxon>Tritrichomonadida</taxon>
        <taxon>Tritrichomonadidae</taxon>
        <taxon>Tritrichomonas</taxon>
    </lineage>
</organism>
<feature type="region of interest" description="Disordered" evidence="2">
    <location>
        <begin position="16"/>
        <end position="38"/>
    </location>
</feature>
<evidence type="ECO:0000313" key="4">
    <source>
        <dbReference type="Proteomes" id="UP001470230"/>
    </source>
</evidence>
<keyword evidence="1" id="KW-0175">Coiled coil</keyword>
<keyword evidence="4" id="KW-1185">Reference proteome</keyword>
<proteinExistence type="predicted"/>
<feature type="compositionally biased region" description="Polar residues" evidence="2">
    <location>
        <begin position="19"/>
        <end position="28"/>
    </location>
</feature>
<gene>
    <name evidence="3" type="ORF">M9Y10_033926</name>
</gene>
<reference evidence="3 4" key="1">
    <citation type="submission" date="2024-04" db="EMBL/GenBank/DDBJ databases">
        <title>Tritrichomonas musculus Genome.</title>
        <authorList>
            <person name="Alves-Ferreira E."/>
            <person name="Grigg M."/>
            <person name="Lorenzi H."/>
            <person name="Galac M."/>
        </authorList>
    </citation>
    <scope>NUCLEOTIDE SEQUENCE [LARGE SCALE GENOMIC DNA]</scope>
    <source>
        <strain evidence="3 4">EAF2021</strain>
    </source>
</reference>
<dbReference type="SUPFAM" id="SSF57997">
    <property type="entry name" value="Tropomyosin"/>
    <property type="match status" value="1"/>
</dbReference>